<reference evidence="1 2" key="1">
    <citation type="journal article" date="2019" name="Nat. Ecol. Evol.">
        <title>Megaphylogeny resolves global patterns of mushroom evolution.</title>
        <authorList>
            <person name="Varga T."/>
            <person name="Krizsan K."/>
            <person name="Foldi C."/>
            <person name="Dima B."/>
            <person name="Sanchez-Garcia M."/>
            <person name="Sanchez-Ramirez S."/>
            <person name="Szollosi G.J."/>
            <person name="Szarkandi J.G."/>
            <person name="Papp V."/>
            <person name="Albert L."/>
            <person name="Andreopoulos W."/>
            <person name="Angelini C."/>
            <person name="Antonin V."/>
            <person name="Barry K.W."/>
            <person name="Bougher N.L."/>
            <person name="Buchanan P."/>
            <person name="Buyck B."/>
            <person name="Bense V."/>
            <person name="Catcheside P."/>
            <person name="Chovatia M."/>
            <person name="Cooper J."/>
            <person name="Damon W."/>
            <person name="Desjardin D."/>
            <person name="Finy P."/>
            <person name="Geml J."/>
            <person name="Haridas S."/>
            <person name="Hughes K."/>
            <person name="Justo A."/>
            <person name="Karasinski D."/>
            <person name="Kautmanova I."/>
            <person name="Kiss B."/>
            <person name="Kocsube S."/>
            <person name="Kotiranta H."/>
            <person name="LaButti K.M."/>
            <person name="Lechner B.E."/>
            <person name="Liimatainen K."/>
            <person name="Lipzen A."/>
            <person name="Lukacs Z."/>
            <person name="Mihaltcheva S."/>
            <person name="Morgado L.N."/>
            <person name="Niskanen T."/>
            <person name="Noordeloos M.E."/>
            <person name="Ohm R.A."/>
            <person name="Ortiz-Santana B."/>
            <person name="Ovrebo C."/>
            <person name="Racz N."/>
            <person name="Riley R."/>
            <person name="Savchenko A."/>
            <person name="Shiryaev A."/>
            <person name="Soop K."/>
            <person name="Spirin V."/>
            <person name="Szebenyi C."/>
            <person name="Tomsovsky M."/>
            <person name="Tulloss R.E."/>
            <person name="Uehling J."/>
            <person name="Grigoriev I.V."/>
            <person name="Vagvolgyi C."/>
            <person name="Papp T."/>
            <person name="Martin F.M."/>
            <person name="Miettinen O."/>
            <person name="Hibbett D.S."/>
            <person name="Nagy L.G."/>
        </authorList>
    </citation>
    <scope>NUCLEOTIDE SEQUENCE [LARGE SCALE GENOMIC DNA]</scope>
    <source>
        <strain evidence="1 2">NL-1719</strain>
    </source>
</reference>
<keyword evidence="2" id="KW-1185">Reference proteome</keyword>
<feature type="non-terminal residue" evidence="1">
    <location>
        <position position="1"/>
    </location>
</feature>
<accession>A0ACD2ZXZ8</accession>
<organism evidence="1 2">
    <name type="scientific">Pluteus cervinus</name>
    <dbReference type="NCBI Taxonomy" id="181527"/>
    <lineage>
        <taxon>Eukaryota</taxon>
        <taxon>Fungi</taxon>
        <taxon>Dikarya</taxon>
        <taxon>Basidiomycota</taxon>
        <taxon>Agaricomycotina</taxon>
        <taxon>Agaricomycetes</taxon>
        <taxon>Agaricomycetidae</taxon>
        <taxon>Agaricales</taxon>
        <taxon>Pluteineae</taxon>
        <taxon>Pluteaceae</taxon>
        <taxon>Pluteus</taxon>
    </lineage>
</organism>
<feature type="non-terminal residue" evidence="1">
    <location>
        <position position="164"/>
    </location>
</feature>
<dbReference type="Proteomes" id="UP000308600">
    <property type="component" value="Unassembled WGS sequence"/>
</dbReference>
<evidence type="ECO:0000313" key="2">
    <source>
        <dbReference type="Proteomes" id="UP000308600"/>
    </source>
</evidence>
<sequence>TKPEVVTDVSTKPQDSSAKPQLHPGHASRHLQMRCPACFGLEKWGRSLIESGGDVHVALDGNFHHRHLARAGDGPRAGIPEWIIPKSDVDEAGERITKARKSKPKSYTPLVPHEAVDLCKESYDAANESKQKANAERYDDTGLMCLVCRHDIPIFLANIDTPGE</sequence>
<evidence type="ECO:0000313" key="1">
    <source>
        <dbReference type="EMBL" id="TFK58213.1"/>
    </source>
</evidence>
<name>A0ACD2ZXZ8_9AGAR</name>
<protein>
    <submittedName>
        <fullName evidence="1">Uncharacterized protein</fullName>
    </submittedName>
</protein>
<dbReference type="EMBL" id="ML209540">
    <property type="protein sequence ID" value="TFK58213.1"/>
    <property type="molecule type" value="Genomic_DNA"/>
</dbReference>
<proteinExistence type="predicted"/>
<gene>
    <name evidence="1" type="ORF">BDN72DRAFT_739900</name>
</gene>